<proteinExistence type="predicted"/>
<dbReference type="InterPro" id="IPR052043">
    <property type="entry name" value="PolySaccharide_Degr_Enz"/>
</dbReference>
<dbReference type="InterPro" id="IPR012341">
    <property type="entry name" value="6hp_glycosidase-like_sf"/>
</dbReference>
<dbReference type="PANTHER" id="PTHR33886">
    <property type="entry name" value="UNSATURATED RHAMNOGALACTURONAN HYDROLASE (EUROFUNG)"/>
    <property type="match status" value="1"/>
</dbReference>
<dbReference type="EMBL" id="JBHTLU010000031">
    <property type="protein sequence ID" value="MFD1222600.1"/>
    <property type="molecule type" value="Genomic_DNA"/>
</dbReference>
<dbReference type="InterPro" id="IPR010905">
    <property type="entry name" value="Glyco_hydro_88"/>
</dbReference>
<keyword evidence="3" id="KW-1185">Reference proteome</keyword>
<dbReference type="PANTHER" id="PTHR33886:SF8">
    <property type="entry name" value="UNSATURATED RHAMNOGALACTURONAN HYDROLASE (EUROFUNG)"/>
    <property type="match status" value="1"/>
</dbReference>
<dbReference type="InterPro" id="IPR008928">
    <property type="entry name" value="6-hairpin_glycosidase_sf"/>
</dbReference>
<dbReference type="Pfam" id="PF07470">
    <property type="entry name" value="Glyco_hydro_88"/>
    <property type="match status" value="1"/>
</dbReference>
<comment type="caution">
    <text evidence="2">The sequence shown here is derived from an EMBL/GenBank/DDBJ whole genome shotgun (WGS) entry which is preliminary data.</text>
</comment>
<evidence type="ECO:0000313" key="3">
    <source>
        <dbReference type="Proteomes" id="UP001597180"/>
    </source>
</evidence>
<dbReference type="Proteomes" id="UP001597180">
    <property type="component" value="Unassembled WGS sequence"/>
</dbReference>
<dbReference type="GO" id="GO:0016787">
    <property type="term" value="F:hydrolase activity"/>
    <property type="evidence" value="ECO:0007669"/>
    <property type="project" value="UniProtKB-KW"/>
</dbReference>
<gene>
    <name evidence="2" type="ORF">ACFQ4B_21000</name>
</gene>
<evidence type="ECO:0000256" key="1">
    <source>
        <dbReference type="ARBA" id="ARBA00022801"/>
    </source>
</evidence>
<protein>
    <submittedName>
        <fullName evidence="2">Glycoside hydrolase family 105 protein</fullName>
    </submittedName>
</protein>
<dbReference type="SUPFAM" id="SSF48208">
    <property type="entry name" value="Six-hairpin glycosidases"/>
    <property type="match status" value="1"/>
</dbReference>
<organism evidence="2 3">
    <name type="scientific">Paenibacillus vulneris</name>
    <dbReference type="NCBI Taxonomy" id="1133364"/>
    <lineage>
        <taxon>Bacteria</taxon>
        <taxon>Bacillati</taxon>
        <taxon>Bacillota</taxon>
        <taxon>Bacilli</taxon>
        <taxon>Bacillales</taxon>
        <taxon>Paenibacillaceae</taxon>
        <taxon>Paenibacillus</taxon>
    </lineage>
</organism>
<dbReference type="RefSeq" id="WP_345588262.1">
    <property type="nucleotide sequence ID" value="NZ_BAABJG010000015.1"/>
</dbReference>
<reference evidence="3" key="1">
    <citation type="journal article" date="2019" name="Int. J. Syst. Evol. Microbiol.">
        <title>The Global Catalogue of Microorganisms (GCM) 10K type strain sequencing project: providing services to taxonomists for standard genome sequencing and annotation.</title>
        <authorList>
            <consortium name="The Broad Institute Genomics Platform"/>
            <consortium name="The Broad Institute Genome Sequencing Center for Infectious Disease"/>
            <person name="Wu L."/>
            <person name="Ma J."/>
        </authorList>
    </citation>
    <scope>NUCLEOTIDE SEQUENCE [LARGE SCALE GENOMIC DNA]</scope>
    <source>
        <strain evidence="3">CCUG 53270</strain>
    </source>
</reference>
<dbReference type="Gene3D" id="1.50.10.10">
    <property type="match status" value="1"/>
</dbReference>
<evidence type="ECO:0000313" key="2">
    <source>
        <dbReference type="EMBL" id="MFD1222600.1"/>
    </source>
</evidence>
<sequence length="348" mass="38879">MRNYAISSDLALTKAASVYAFMISGKSADTRMKMDLWDWIPGVGVISILRYYEKTGHNELLRYLTDWAIRNGDKSRLHRTVNSTAPYTILPALYNLNPKESYKEDVRAAACWLLHEAPRTREGALEHTVTENALFPEQVWADTVYMAVYFMAEAAKMLNSKEIAQEALLQLELHLRLLQDDTTGVLFHGWNCGERSHMSAARWTRANAWVALGLPCILQSIIHLVDIPPGLHDRYVRLMNGLIGYQNAGGLWHTVLDRPVFYEETSGSAGIAAGIIRAIECGLLDKKFLEAADRTASAIVDKIDEEGRVAGVSGGTPVKDSVEDYNRIPFKDTLYGQGLALMLLAEYI</sequence>
<accession>A0ABW3USW2</accession>
<keyword evidence="1 2" id="KW-0378">Hydrolase</keyword>
<name>A0ABW3USW2_9BACL</name>